<dbReference type="EMBL" id="PJQM01003100">
    <property type="protein sequence ID" value="RCH90781.1"/>
    <property type="molecule type" value="Genomic_DNA"/>
</dbReference>
<keyword evidence="7" id="KW-1185">Reference proteome</keyword>
<dbReference type="GO" id="GO:0004831">
    <property type="term" value="F:tyrosine-tRNA ligase activity"/>
    <property type="evidence" value="ECO:0007669"/>
    <property type="project" value="TreeGrafter"/>
</dbReference>
<evidence type="ECO:0000259" key="5">
    <source>
        <dbReference type="PROSITE" id="PS50886"/>
    </source>
</evidence>
<keyword evidence="2 4" id="KW-0820">tRNA-binding</keyword>
<dbReference type="InterPro" id="IPR012340">
    <property type="entry name" value="NA-bd_OB-fold"/>
</dbReference>
<dbReference type="InterPro" id="IPR002547">
    <property type="entry name" value="tRNA-bd_dom"/>
</dbReference>
<reference evidence="6 7" key="1">
    <citation type="journal article" date="2018" name="G3 (Bethesda)">
        <title>Phylogenetic and Phylogenomic Definition of Rhizopus Species.</title>
        <authorList>
            <person name="Gryganskyi A.P."/>
            <person name="Golan J."/>
            <person name="Dolatabadi S."/>
            <person name="Mondo S."/>
            <person name="Robb S."/>
            <person name="Idnurm A."/>
            <person name="Muszewska A."/>
            <person name="Steczkiewicz K."/>
            <person name="Masonjones S."/>
            <person name="Liao H.L."/>
            <person name="Gajdeczka M.T."/>
            <person name="Anike F."/>
            <person name="Vuek A."/>
            <person name="Anishchenko I.M."/>
            <person name="Voigt K."/>
            <person name="de Hoog G.S."/>
            <person name="Smith M.E."/>
            <person name="Heitman J."/>
            <person name="Vilgalys R."/>
            <person name="Stajich J.E."/>
        </authorList>
    </citation>
    <scope>NUCLEOTIDE SEQUENCE [LARGE SCALE GENOMIC DNA]</scope>
    <source>
        <strain evidence="6 7">LSU 92-RS-03</strain>
    </source>
</reference>
<dbReference type="Proteomes" id="UP000253551">
    <property type="component" value="Unassembled WGS sequence"/>
</dbReference>
<evidence type="ECO:0000313" key="6">
    <source>
        <dbReference type="EMBL" id="RCH90781.1"/>
    </source>
</evidence>
<keyword evidence="3 4" id="KW-0694">RNA-binding</keyword>
<dbReference type="GO" id="GO:0000049">
    <property type="term" value="F:tRNA binding"/>
    <property type="evidence" value="ECO:0007669"/>
    <property type="project" value="UniProtKB-UniRule"/>
</dbReference>
<evidence type="ECO:0000256" key="3">
    <source>
        <dbReference type="ARBA" id="ARBA00022884"/>
    </source>
</evidence>
<keyword evidence="1" id="KW-0963">Cytoplasm</keyword>
<evidence type="ECO:0000313" key="7">
    <source>
        <dbReference type="Proteomes" id="UP000253551"/>
    </source>
</evidence>
<feature type="domain" description="TRNA-binding" evidence="5">
    <location>
        <begin position="35"/>
        <end position="138"/>
    </location>
</feature>
<dbReference type="InterPro" id="IPR051270">
    <property type="entry name" value="Tyrosine-tRNA_ligase_regulator"/>
</dbReference>
<dbReference type="OrthoDB" id="19141at2759"/>
<dbReference type="Gene3D" id="2.40.50.140">
    <property type="entry name" value="Nucleic acid-binding proteins"/>
    <property type="match status" value="1"/>
</dbReference>
<protein>
    <recommendedName>
        <fullName evidence="5">tRNA-binding domain-containing protein</fullName>
    </recommendedName>
</protein>
<gene>
    <name evidence="6" type="ORF">CU098_009469</name>
</gene>
<organism evidence="6 7">
    <name type="scientific">Rhizopus stolonifer</name>
    <name type="common">Rhizopus nigricans</name>
    <dbReference type="NCBI Taxonomy" id="4846"/>
    <lineage>
        <taxon>Eukaryota</taxon>
        <taxon>Fungi</taxon>
        <taxon>Fungi incertae sedis</taxon>
        <taxon>Mucoromycota</taxon>
        <taxon>Mucoromycotina</taxon>
        <taxon>Mucoromycetes</taxon>
        <taxon>Mucorales</taxon>
        <taxon>Mucorineae</taxon>
        <taxon>Rhizopodaceae</taxon>
        <taxon>Rhizopus</taxon>
    </lineage>
</organism>
<dbReference type="SUPFAM" id="SSF50249">
    <property type="entry name" value="Nucleic acid-binding proteins"/>
    <property type="match status" value="1"/>
</dbReference>
<proteinExistence type="predicted"/>
<comment type="caution">
    <text evidence="6">The sequence shown here is derived from an EMBL/GenBank/DDBJ whole genome shotgun (WGS) entry which is preliminary data.</text>
</comment>
<evidence type="ECO:0000256" key="1">
    <source>
        <dbReference type="ARBA" id="ARBA00022490"/>
    </source>
</evidence>
<dbReference type="Pfam" id="PF01588">
    <property type="entry name" value="tRNA_bind"/>
    <property type="match status" value="1"/>
</dbReference>
<accession>A0A367JM60</accession>
<dbReference type="STRING" id="4846.A0A367JM60"/>
<evidence type="ECO:0000256" key="4">
    <source>
        <dbReference type="PROSITE-ProRule" id="PRU00209"/>
    </source>
</evidence>
<dbReference type="AlphaFoldDB" id="A0A367JM60"/>
<evidence type="ECO:0000256" key="2">
    <source>
        <dbReference type="ARBA" id="ARBA00022555"/>
    </source>
</evidence>
<sequence>MLIPFIAQRLSTFQSLNKIAKRHFSTENIITAEDPIHKVDLRVGQIVDVNNHPEAAHLYIEKVDLSNESADARTIVSGLVPYMSKESLQNRKVIVVANLKASKFRGILSQGMLLAASVESKVETLSPPAMATLGERVQLEGVTLGESLDVLKPKQKVFEQVAQYLKTNQDGIATYKGIPLVTSQGPVFSDIKHGEIS</sequence>
<name>A0A367JM60_RHIST</name>
<dbReference type="PANTHER" id="PTHR11586:SF43">
    <property type="entry name" value="TYROSINE--TRNA LIGASE, CYTOPLASMIC"/>
    <property type="match status" value="1"/>
</dbReference>
<dbReference type="PANTHER" id="PTHR11586">
    <property type="entry name" value="TRNA-AMINOACYLATION COFACTOR ARC1 FAMILY MEMBER"/>
    <property type="match status" value="1"/>
</dbReference>
<dbReference type="PROSITE" id="PS50886">
    <property type="entry name" value="TRBD"/>
    <property type="match status" value="1"/>
</dbReference>